<feature type="compositionally biased region" description="Polar residues" evidence="1">
    <location>
        <begin position="469"/>
        <end position="478"/>
    </location>
</feature>
<accession>A0AAD7WT05</accession>
<gene>
    <name evidence="2" type="ORF">AAFF_G00264050</name>
</gene>
<evidence type="ECO:0000256" key="1">
    <source>
        <dbReference type="SAM" id="MobiDB-lite"/>
    </source>
</evidence>
<sequence>MPTWTSLWTASPAPRSRIPGQPHSFYTPGHLTLVDQVESRGVGEFLSRRRKAILGLEESAKLPFLFRLIEERRHNLAVSGPSSFSLVVRAALKPPFISLSFSTPRLLTETLGHELCVSASLPLPWGGQPIAVPMALPTRANSGATENLIPPSVWGSLPLPSPSPPPHGLDRSSITPPLPHGQALETALSAPAQGRLPVFVFRVMWVGPPPREYQLNSRTPSGGGGQQAATPPPQEAAGRLRLIQTPPNNRNSPPALNALLNHVLAGTGGHVCPCFCLHRVEHLEDAASLRIINRRFGTGLIRDQSLSSAGQDGAPESRPRPSRSETSTAPRGMLASAQNPPAGTPGNIWMVYLEINSELAALTRASRHGSAGAMAAQEPSQRPSLAACILVGHSYRYTTQWRPGAMASERVAWRRSISRPCDLPHPPRDRSCDSVPVPPRPCDSVPAHRDSLVSLTPDAQQVLGGCVLSPTNAPPSQGSTLPTCSPLSPPPPSPPPADSPTVQESLGATWETRPPFPVCRKSVGQKFSVLMCGGVAREGGVRSFLSRGAMWCGRPPCLRSAKSGPA</sequence>
<proteinExistence type="predicted"/>
<evidence type="ECO:0000313" key="3">
    <source>
        <dbReference type="Proteomes" id="UP001221898"/>
    </source>
</evidence>
<feature type="region of interest" description="Disordered" evidence="1">
    <location>
        <begin position="212"/>
        <end position="234"/>
    </location>
</feature>
<comment type="caution">
    <text evidence="2">The sequence shown here is derived from an EMBL/GenBank/DDBJ whole genome shotgun (WGS) entry which is preliminary data.</text>
</comment>
<name>A0AAD7WT05_9TELE</name>
<feature type="region of interest" description="Disordered" evidence="1">
    <location>
        <begin position="303"/>
        <end position="341"/>
    </location>
</feature>
<feature type="region of interest" description="Disordered" evidence="1">
    <location>
        <begin position="153"/>
        <end position="180"/>
    </location>
</feature>
<feature type="region of interest" description="Disordered" evidence="1">
    <location>
        <begin position="418"/>
        <end position="437"/>
    </location>
</feature>
<dbReference type="Proteomes" id="UP001221898">
    <property type="component" value="Unassembled WGS sequence"/>
</dbReference>
<dbReference type="AlphaFoldDB" id="A0AAD7WT05"/>
<protein>
    <submittedName>
        <fullName evidence="2">Uncharacterized protein</fullName>
    </submittedName>
</protein>
<reference evidence="2" key="1">
    <citation type="journal article" date="2023" name="Science">
        <title>Genome structures resolve the early diversification of teleost fishes.</title>
        <authorList>
            <person name="Parey E."/>
            <person name="Louis A."/>
            <person name="Montfort J."/>
            <person name="Bouchez O."/>
            <person name="Roques C."/>
            <person name="Iampietro C."/>
            <person name="Lluch J."/>
            <person name="Castinel A."/>
            <person name="Donnadieu C."/>
            <person name="Desvignes T."/>
            <person name="Floi Bucao C."/>
            <person name="Jouanno E."/>
            <person name="Wen M."/>
            <person name="Mejri S."/>
            <person name="Dirks R."/>
            <person name="Jansen H."/>
            <person name="Henkel C."/>
            <person name="Chen W.J."/>
            <person name="Zahm M."/>
            <person name="Cabau C."/>
            <person name="Klopp C."/>
            <person name="Thompson A.W."/>
            <person name="Robinson-Rechavi M."/>
            <person name="Braasch I."/>
            <person name="Lecointre G."/>
            <person name="Bobe J."/>
            <person name="Postlethwait J.H."/>
            <person name="Berthelot C."/>
            <person name="Roest Crollius H."/>
            <person name="Guiguen Y."/>
        </authorList>
    </citation>
    <scope>NUCLEOTIDE SEQUENCE</scope>
    <source>
        <strain evidence="2">NC1722</strain>
    </source>
</reference>
<feature type="region of interest" description="Disordered" evidence="1">
    <location>
        <begin position="466"/>
        <end position="504"/>
    </location>
</feature>
<evidence type="ECO:0000313" key="2">
    <source>
        <dbReference type="EMBL" id="KAJ8408177.1"/>
    </source>
</evidence>
<dbReference type="EMBL" id="JAINUG010000036">
    <property type="protein sequence ID" value="KAJ8408177.1"/>
    <property type="molecule type" value="Genomic_DNA"/>
</dbReference>
<keyword evidence="3" id="KW-1185">Reference proteome</keyword>
<organism evidence="2 3">
    <name type="scientific">Aldrovandia affinis</name>
    <dbReference type="NCBI Taxonomy" id="143900"/>
    <lineage>
        <taxon>Eukaryota</taxon>
        <taxon>Metazoa</taxon>
        <taxon>Chordata</taxon>
        <taxon>Craniata</taxon>
        <taxon>Vertebrata</taxon>
        <taxon>Euteleostomi</taxon>
        <taxon>Actinopterygii</taxon>
        <taxon>Neopterygii</taxon>
        <taxon>Teleostei</taxon>
        <taxon>Notacanthiformes</taxon>
        <taxon>Halosauridae</taxon>
        <taxon>Aldrovandia</taxon>
    </lineage>
</organism>
<feature type="compositionally biased region" description="Pro residues" evidence="1">
    <location>
        <begin position="487"/>
        <end position="498"/>
    </location>
</feature>